<accession>F4CKJ4</accession>
<organism evidence="5 6">
    <name type="scientific">Pseudonocardia dioxanivorans (strain ATCC 55486 / DSM 44775 / JCM 13855 / CB1190)</name>
    <dbReference type="NCBI Taxonomy" id="675635"/>
    <lineage>
        <taxon>Bacteria</taxon>
        <taxon>Bacillati</taxon>
        <taxon>Actinomycetota</taxon>
        <taxon>Actinomycetes</taxon>
        <taxon>Pseudonocardiales</taxon>
        <taxon>Pseudonocardiaceae</taxon>
        <taxon>Pseudonocardia</taxon>
    </lineage>
</organism>
<dbReference type="InterPro" id="IPR036188">
    <property type="entry name" value="FAD/NAD-bd_sf"/>
</dbReference>
<evidence type="ECO:0000256" key="3">
    <source>
        <dbReference type="ARBA" id="ARBA00022827"/>
    </source>
</evidence>
<sequence length="518" mass="55208">MTTRTRSADCQVLVIGAGPAGLATAITAIRNGAGALVVERHPGTSIHPRATGVHLRTMELLRTWGLRREVRALDARVRPLRSVSPTLREATPVPMGYPTDPREVLAVSPVLPVCCPQDRLEPVLLDHLRALGGEVRFGVELVDLVDDRAGVTATLRDRATGAASVVRARFVVGADGTRSVVRRLSGIPLERLGEIGEFVLVHFAANLDDLLGEDRRFGMYVVTHPDAEVVVVRAGGDRWSLARQWFPERGESPADFTPDRCVELVRTAAGDPALDVRVLTHMPFTMVGELAATFRAGNAFVVGDAAHRMTPAGALGMNTAIQSAHNLGWKLAWVARGSAGEALLDTYHAERKPAGERNARRSLEMLEVPPTDGEWTVDLDRRYVSAVIAPTGSHLGGVLPGRRAPHAWVSVAGRRRSLLDLFDGRLTLIVGPDADGWRAAAASSPVPVQVLGIGRELGCDAQRLARRYGVASGGAVLVRPDGHVAWTCARAAEPVGRLLAAVDLALGRAGGYALAASA</sequence>
<dbReference type="InterPro" id="IPR050641">
    <property type="entry name" value="RIFMO-like"/>
</dbReference>
<comment type="cofactor">
    <cofactor evidence="1">
        <name>FAD</name>
        <dbReference type="ChEBI" id="CHEBI:57692"/>
    </cofactor>
</comment>
<dbReference type="EMBL" id="CP002593">
    <property type="protein sequence ID" value="AEA22964.1"/>
    <property type="molecule type" value="Genomic_DNA"/>
</dbReference>
<name>F4CKJ4_PSEUX</name>
<feature type="domain" description="FAD-binding" evidence="4">
    <location>
        <begin position="9"/>
        <end position="361"/>
    </location>
</feature>
<dbReference type="eggNOG" id="COG0654">
    <property type="taxonomic scope" value="Bacteria"/>
</dbReference>
<dbReference type="SUPFAM" id="SSF51905">
    <property type="entry name" value="FAD/NAD(P)-binding domain"/>
    <property type="match status" value="1"/>
</dbReference>
<dbReference type="Gene3D" id="3.50.50.60">
    <property type="entry name" value="FAD/NAD(P)-binding domain"/>
    <property type="match status" value="1"/>
</dbReference>
<dbReference type="RefSeq" id="WP_013672905.1">
    <property type="nucleotide sequence ID" value="NC_015312.1"/>
</dbReference>
<reference evidence="5 6" key="1">
    <citation type="journal article" date="2011" name="J. Bacteriol.">
        <title>Genome sequence of the 1,4-dioxane-degrading Pseudonocardia dioxanivorans strain CB1190.</title>
        <authorList>
            <person name="Sales C.M."/>
            <person name="Mahendra S."/>
            <person name="Grostern A."/>
            <person name="Parales R.E."/>
            <person name="Goodwin L.A."/>
            <person name="Woyke T."/>
            <person name="Nolan M."/>
            <person name="Lapidus A."/>
            <person name="Chertkov O."/>
            <person name="Ovchinnikova G."/>
            <person name="Sczyrba A."/>
            <person name="Alvarez-Cohen L."/>
        </authorList>
    </citation>
    <scope>NUCLEOTIDE SEQUENCE [LARGE SCALE GENOMIC DNA]</scope>
    <source>
        <strain evidence="6">ATCC 55486 / DSM 44775 / JCM 13855 / CB1190</strain>
    </source>
</reference>
<dbReference type="InterPro" id="IPR002938">
    <property type="entry name" value="FAD-bd"/>
</dbReference>
<dbReference type="EC" id="1.14.13.20" evidence="5"/>
<dbReference type="Pfam" id="PF01494">
    <property type="entry name" value="FAD_binding_3"/>
    <property type="match status" value="1"/>
</dbReference>
<dbReference type="Gene3D" id="3.40.30.120">
    <property type="match status" value="1"/>
</dbReference>
<dbReference type="GO" id="GO:0071949">
    <property type="term" value="F:FAD binding"/>
    <property type="evidence" value="ECO:0007669"/>
    <property type="project" value="InterPro"/>
</dbReference>
<dbReference type="Pfam" id="PF21274">
    <property type="entry name" value="Rng_hyd_C"/>
    <property type="match status" value="1"/>
</dbReference>
<dbReference type="Gene3D" id="3.30.9.10">
    <property type="entry name" value="D-Amino Acid Oxidase, subunit A, domain 2"/>
    <property type="match status" value="1"/>
</dbReference>
<evidence type="ECO:0000313" key="5">
    <source>
        <dbReference type="EMBL" id="AEA22964.1"/>
    </source>
</evidence>
<dbReference type="KEGG" id="pdx:Psed_0701"/>
<dbReference type="AlphaFoldDB" id="F4CKJ4"/>
<protein>
    <submittedName>
        <fullName evidence="5">2,4-dichlorophenol 6-monooxygenase</fullName>
        <ecNumber evidence="5">1.14.13.20</ecNumber>
    </submittedName>
</protein>
<dbReference type="PRINTS" id="PR00420">
    <property type="entry name" value="RNGMNOXGNASE"/>
</dbReference>
<keyword evidence="6" id="KW-1185">Reference proteome</keyword>
<keyword evidence="3" id="KW-0274">FAD</keyword>
<gene>
    <name evidence="5" type="ordered locus">Psed_0701</name>
</gene>
<dbReference type="PANTHER" id="PTHR43004:SF19">
    <property type="entry name" value="BINDING MONOOXYGENASE, PUTATIVE (JCVI)-RELATED"/>
    <property type="match status" value="1"/>
</dbReference>
<dbReference type="PANTHER" id="PTHR43004">
    <property type="entry name" value="TRK SYSTEM POTASSIUM UPTAKE PROTEIN"/>
    <property type="match status" value="1"/>
</dbReference>
<evidence type="ECO:0000259" key="4">
    <source>
        <dbReference type="Pfam" id="PF01494"/>
    </source>
</evidence>
<keyword evidence="2" id="KW-0285">Flavoprotein</keyword>
<evidence type="ECO:0000256" key="2">
    <source>
        <dbReference type="ARBA" id="ARBA00022630"/>
    </source>
</evidence>
<evidence type="ECO:0000313" key="6">
    <source>
        <dbReference type="Proteomes" id="UP000007809"/>
    </source>
</evidence>
<proteinExistence type="predicted"/>
<dbReference type="STRING" id="675635.Psed_0701"/>
<dbReference type="OrthoDB" id="4246007at2"/>
<evidence type="ECO:0000256" key="1">
    <source>
        <dbReference type="ARBA" id="ARBA00001974"/>
    </source>
</evidence>
<dbReference type="Proteomes" id="UP000007809">
    <property type="component" value="Chromosome"/>
</dbReference>
<dbReference type="GO" id="GO:0018666">
    <property type="term" value="F:2,4-dichlorophenol 6-monooxygenase activity"/>
    <property type="evidence" value="ECO:0007669"/>
    <property type="project" value="UniProtKB-EC"/>
</dbReference>
<keyword evidence="5" id="KW-0560">Oxidoreductase</keyword>
<dbReference type="HOGENOM" id="CLU_009665_14_2_11"/>